<protein>
    <submittedName>
        <fullName evidence="1">Uncharacterized protein</fullName>
    </submittedName>
</protein>
<reference evidence="2" key="2">
    <citation type="submission" date="2010-04" db="EMBL/GenBank/DDBJ databases">
        <authorList>
            <person name="Buell R."/>
            <person name="Hamilton J."/>
            <person name="Hostetler J."/>
        </authorList>
    </citation>
    <scope>NUCLEOTIDE SEQUENCE [LARGE SCALE GENOMIC DNA]</scope>
    <source>
        <strain evidence="2">DAOM:BR144</strain>
    </source>
</reference>
<dbReference type="AlphaFoldDB" id="K3X2H5"/>
<dbReference type="Proteomes" id="UP000019132">
    <property type="component" value="Unassembled WGS sequence"/>
</dbReference>
<dbReference type="InParanoid" id="K3X2H5"/>
<dbReference type="VEuPathDB" id="FungiDB:PYU1_G011399"/>
<dbReference type="eggNOG" id="KOG1809">
    <property type="taxonomic scope" value="Eukaryota"/>
</dbReference>
<organism evidence="1 2">
    <name type="scientific">Globisporangium ultimum (strain ATCC 200006 / CBS 805.95 / DAOM BR144)</name>
    <name type="common">Pythium ultimum</name>
    <dbReference type="NCBI Taxonomy" id="431595"/>
    <lineage>
        <taxon>Eukaryota</taxon>
        <taxon>Sar</taxon>
        <taxon>Stramenopiles</taxon>
        <taxon>Oomycota</taxon>
        <taxon>Peronosporomycetes</taxon>
        <taxon>Pythiales</taxon>
        <taxon>Pythiaceae</taxon>
        <taxon>Globisporangium</taxon>
    </lineage>
</organism>
<proteinExistence type="predicted"/>
<evidence type="ECO:0000313" key="2">
    <source>
        <dbReference type="Proteomes" id="UP000019132"/>
    </source>
</evidence>
<dbReference type="EnsemblProtists" id="PYU1_T011424">
    <property type="protein sequence ID" value="PYU1_T011424"/>
    <property type="gene ID" value="PYU1_G011399"/>
</dbReference>
<dbReference type="STRING" id="431595.K3X2H5"/>
<keyword evidence="2" id="KW-1185">Reference proteome</keyword>
<reference evidence="2" key="1">
    <citation type="journal article" date="2010" name="Genome Biol.">
        <title>Genome sequence of the necrotrophic plant pathogen Pythium ultimum reveals original pathogenicity mechanisms and effector repertoire.</title>
        <authorList>
            <person name="Levesque C.A."/>
            <person name="Brouwer H."/>
            <person name="Cano L."/>
            <person name="Hamilton J.P."/>
            <person name="Holt C."/>
            <person name="Huitema E."/>
            <person name="Raffaele S."/>
            <person name="Robideau G.P."/>
            <person name="Thines M."/>
            <person name="Win J."/>
            <person name="Zerillo M.M."/>
            <person name="Beakes G.W."/>
            <person name="Boore J.L."/>
            <person name="Busam D."/>
            <person name="Dumas B."/>
            <person name="Ferriera S."/>
            <person name="Fuerstenberg S.I."/>
            <person name="Gachon C.M."/>
            <person name="Gaulin E."/>
            <person name="Govers F."/>
            <person name="Grenville-Briggs L."/>
            <person name="Horner N."/>
            <person name="Hostetler J."/>
            <person name="Jiang R.H."/>
            <person name="Johnson J."/>
            <person name="Krajaejun T."/>
            <person name="Lin H."/>
            <person name="Meijer H.J."/>
            <person name="Moore B."/>
            <person name="Morris P."/>
            <person name="Phuntmart V."/>
            <person name="Puiu D."/>
            <person name="Shetty J."/>
            <person name="Stajich J.E."/>
            <person name="Tripathy S."/>
            <person name="Wawra S."/>
            <person name="van West P."/>
            <person name="Whitty B.R."/>
            <person name="Coutinho P.M."/>
            <person name="Henrissat B."/>
            <person name="Martin F."/>
            <person name="Thomas P.D."/>
            <person name="Tyler B.M."/>
            <person name="De Vries R.P."/>
            <person name="Kamoun S."/>
            <person name="Yandell M."/>
            <person name="Tisserat N."/>
            <person name="Buell C.R."/>
        </authorList>
    </citation>
    <scope>NUCLEOTIDE SEQUENCE</scope>
    <source>
        <strain evidence="2">DAOM:BR144</strain>
    </source>
</reference>
<evidence type="ECO:0000313" key="1">
    <source>
        <dbReference type="EnsemblProtists" id="PYU1_T011424"/>
    </source>
</evidence>
<name>K3X2H5_GLOUD</name>
<reference evidence="1" key="3">
    <citation type="submission" date="2015-02" db="UniProtKB">
        <authorList>
            <consortium name="EnsemblProtists"/>
        </authorList>
    </citation>
    <scope>IDENTIFICATION</scope>
    <source>
        <strain evidence="1">DAOM BR144</strain>
    </source>
</reference>
<dbReference type="HOGENOM" id="CLU_578083_0_0_1"/>
<accession>K3X2H5</accession>
<dbReference type="EMBL" id="GL376571">
    <property type="status" value="NOT_ANNOTATED_CDS"/>
    <property type="molecule type" value="Genomic_DNA"/>
</dbReference>
<sequence>MPRAATTLENIQVSLFLGQLRLILPNESLSEAIALNRAACPGNVLLVIESSSVFTSAWNEINLDGLGYPPFNATRLPRRQKSQSQRLGDSTLRLGCKVGNVFGAVADIVRADGRGEAEPSAGIFEAILSQTNGTFFQMHTSGTFLFPFNAALDVEEAHHAPIQRDDMTTKKRRAALSITKARIELQKSEFDAIVGRSLGASRAMLGVLRSPIWRTFVDSTRRVGRVEKESIVSHQVAKAHNVVHEVTCDGIEVALSSTASSIHARIGSMSFYRNFLDRSGGFSIQNVVTGFRCAGDPSCAGNLASREELVFGANADPALWQLGPDNYPEKLLSGRWSSLDGHETTLFLDMQAYQLHLSCHLLEQVSQFVRFTPAFLFTRKASRYVPLDKDPSRDVYRCPKHKTTVKILIAPSVISLWTRNESPSTSPDVSTSVWLSCGQTFVSVGIGADEANRQKLVKANQDAVHELNRYFSVQDMDFMFNLEKIAVKTSSRAPVLGINFRYGTRSFNFLKIAVFTSRGTEVR</sequence>